<sequence length="67" mass="7188">MDNDTSSTTISASLRLILVDLARREEELADNEAARTPYWATCPPSVIGHRTAAAALRAEADYLGLVG</sequence>
<evidence type="ECO:0000313" key="1">
    <source>
        <dbReference type="EMBL" id="RNM12201.1"/>
    </source>
</evidence>
<dbReference type="EMBL" id="RJSF01000046">
    <property type="protein sequence ID" value="RNM12201.1"/>
    <property type="molecule type" value="Genomic_DNA"/>
</dbReference>
<dbReference type="RefSeq" id="WP_123224782.1">
    <property type="nucleotide sequence ID" value="NZ_RJSF01000046.1"/>
</dbReference>
<keyword evidence="2" id="KW-1185">Reference proteome</keyword>
<dbReference type="OrthoDB" id="3790149at2"/>
<comment type="caution">
    <text evidence="1">The sequence shown here is derived from an EMBL/GenBank/DDBJ whole genome shotgun (WGS) entry which is preliminary data.</text>
</comment>
<reference evidence="1 2" key="1">
    <citation type="submission" date="2018-11" db="EMBL/GenBank/DDBJ databases">
        <authorList>
            <person name="Li F."/>
        </authorList>
    </citation>
    <scope>NUCLEOTIDE SEQUENCE [LARGE SCALE GENOMIC DNA]</scope>
    <source>
        <strain evidence="1 2">Gsoil 818</strain>
    </source>
</reference>
<organism evidence="1 2">
    <name type="scientific">Nocardioides pocheonensis</name>
    <dbReference type="NCBI Taxonomy" id="661485"/>
    <lineage>
        <taxon>Bacteria</taxon>
        <taxon>Bacillati</taxon>
        <taxon>Actinomycetota</taxon>
        <taxon>Actinomycetes</taxon>
        <taxon>Propionibacteriales</taxon>
        <taxon>Nocardioidaceae</taxon>
        <taxon>Nocardioides</taxon>
    </lineage>
</organism>
<dbReference type="AlphaFoldDB" id="A0A3N0GID9"/>
<proteinExistence type="predicted"/>
<evidence type="ECO:0000313" key="2">
    <source>
        <dbReference type="Proteomes" id="UP000279994"/>
    </source>
</evidence>
<name>A0A3N0GID9_9ACTN</name>
<dbReference type="Proteomes" id="UP000279994">
    <property type="component" value="Unassembled WGS sequence"/>
</dbReference>
<accession>A0A3N0GID9</accession>
<protein>
    <submittedName>
        <fullName evidence="1">Uncharacterized protein</fullName>
    </submittedName>
</protein>
<gene>
    <name evidence="1" type="ORF">EFL26_20585</name>
</gene>